<comment type="subcellular location">
    <subcellularLocation>
        <location evidence="1">Nucleus</location>
    </subcellularLocation>
</comment>
<accession>A0A9P4MLY1</accession>
<evidence type="ECO:0008006" key="6">
    <source>
        <dbReference type="Google" id="ProtNLM"/>
    </source>
</evidence>
<dbReference type="AlphaFoldDB" id="A0A9P4MLY1"/>
<dbReference type="Pfam" id="PF11951">
    <property type="entry name" value="Fungal_trans_2"/>
    <property type="match status" value="1"/>
</dbReference>
<feature type="compositionally biased region" description="Polar residues" evidence="3">
    <location>
        <begin position="62"/>
        <end position="72"/>
    </location>
</feature>
<evidence type="ECO:0000313" key="4">
    <source>
        <dbReference type="EMBL" id="KAF2152171.1"/>
    </source>
</evidence>
<dbReference type="GO" id="GO:0003700">
    <property type="term" value="F:DNA-binding transcription factor activity"/>
    <property type="evidence" value="ECO:0007669"/>
    <property type="project" value="TreeGrafter"/>
</dbReference>
<organism evidence="4 5">
    <name type="scientific">Myriangium duriaei CBS 260.36</name>
    <dbReference type="NCBI Taxonomy" id="1168546"/>
    <lineage>
        <taxon>Eukaryota</taxon>
        <taxon>Fungi</taxon>
        <taxon>Dikarya</taxon>
        <taxon>Ascomycota</taxon>
        <taxon>Pezizomycotina</taxon>
        <taxon>Dothideomycetes</taxon>
        <taxon>Dothideomycetidae</taxon>
        <taxon>Myriangiales</taxon>
        <taxon>Myriangiaceae</taxon>
        <taxon>Myriangium</taxon>
    </lineage>
</organism>
<dbReference type="GO" id="GO:0000976">
    <property type="term" value="F:transcription cis-regulatory region binding"/>
    <property type="evidence" value="ECO:0007669"/>
    <property type="project" value="TreeGrafter"/>
</dbReference>
<name>A0A9P4MLY1_9PEZI</name>
<keyword evidence="5" id="KW-1185">Reference proteome</keyword>
<evidence type="ECO:0000256" key="1">
    <source>
        <dbReference type="ARBA" id="ARBA00004123"/>
    </source>
</evidence>
<dbReference type="GO" id="GO:0045944">
    <property type="term" value="P:positive regulation of transcription by RNA polymerase II"/>
    <property type="evidence" value="ECO:0007669"/>
    <property type="project" value="TreeGrafter"/>
</dbReference>
<dbReference type="InterPro" id="IPR021858">
    <property type="entry name" value="Fun_TF"/>
</dbReference>
<reference evidence="4" key="1">
    <citation type="journal article" date="2020" name="Stud. Mycol.">
        <title>101 Dothideomycetes genomes: a test case for predicting lifestyles and emergence of pathogens.</title>
        <authorList>
            <person name="Haridas S."/>
            <person name="Albert R."/>
            <person name="Binder M."/>
            <person name="Bloem J."/>
            <person name="Labutti K."/>
            <person name="Salamov A."/>
            <person name="Andreopoulos B."/>
            <person name="Baker S."/>
            <person name="Barry K."/>
            <person name="Bills G."/>
            <person name="Bluhm B."/>
            <person name="Cannon C."/>
            <person name="Castanera R."/>
            <person name="Culley D."/>
            <person name="Daum C."/>
            <person name="Ezra D."/>
            <person name="Gonzalez J."/>
            <person name="Henrissat B."/>
            <person name="Kuo A."/>
            <person name="Liang C."/>
            <person name="Lipzen A."/>
            <person name="Lutzoni F."/>
            <person name="Magnuson J."/>
            <person name="Mondo S."/>
            <person name="Nolan M."/>
            <person name="Ohm R."/>
            <person name="Pangilinan J."/>
            <person name="Park H.-J."/>
            <person name="Ramirez L."/>
            <person name="Alfaro M."/>
            <person name="Sun H."/>
            <person name="Tritt A."/>
            <person name="Yoshinaga Y."/>
            <person name="Zwiers L.-H."/>
            <person name="Turgeon B."/>
            <person name="Goodwin S."/>
            <person name="Spatafora J."/>
            <person name="Crous P."/>
            <person name="Grigoriev I."/>
        </authorList>
    </citation>
    <scope>NUCLEOTIDE SEQUENCE</scope>
    <source>
        <strain evidence="4">CBS 260.36</strain>
    </source>
</reference>
<evidence type="ECO:0000256" key="3">
    <source>
        <dbReference type="SAM" id="MobiDB-lite"/>
    </source>
</evidence>
<feature type="compositionally biased region" description="Low complexity" evidence="3">
    <location>
        <begin position="73"/>
        <end position="82"/>
    </location>
</feature>
<proteinExistence type="predicted"/>
<dbReference type="OrthoDB" id="407832at2759"/>
<dbReference type="PANTHER" id="PTHR37534:SF25">
    <property type="entry name" value="ZN(II)2CYS6 TRANSCRIPTION FACTOR (EUROFUNG)"/>
    <property type="match status" value="1"/>
</dbReference>
<keyword evidence="2" id="KW-0539">Nucleus</keyword>
<dbReference type="PANTHER" id="PTHR37534">
    <property type="entry name" value="TRANSCRIPTIONAL ACTIVATOR PROTEIN UGA3"/>
    <property type="match status" value="1"/>
</dbReference>
<dbReference type="GO" id="GO:0005634">
    <property type="term" value="C:nucleus"/>
    <property type="evidence" value="ECO:0007669"/>
    <property type="project" value="UniProtKB-SubCell"/>
</dbReference>
<sequence length="268" mass="29648">MHIPSPLKYVGPDDFSESEDNAQTAISTTPALEHHDENVIHPTQLMEAACILSPAAAANLTDSQSLNTQDARTVSTPGTTTTDSHSRNASSIGLLERLDTAQRKAVETGLMSYLHEQLNPFDAVSLSPFGTNALPTSDNMPVDLFGSGLLQPFSWTFLEKKEAFLFHHFIYEMSPTIDICDKDRHFATEVPRRALFYPAIKNALLALSSRHLCFLKESADTESARYVGPSLRVMIHCLNDPLGHWDENLLAAMVLLRLHEEMSGKSEL</sequence>
<evidence type="ECO:0000256" key="2">
    <source>
        <dbReference type="ARBA" id="ARBA00023242"/>
    </source>
</evidence>
<feature type="region of interest" description="Disordered" evidence="3">
    <location>
        <begin position="1"/>
        <end position="24"/>
    </location>
</feature>
<comment type="caution">
    <text evidence="4">The sequence shown here is derived from an EMBL/GenBank/DDBJ whole genome shotgun (WGS) entry which is preliminary data.</text>
</comment>
<dbReference type="Proteomes" id="UP000799439">
    <property type="component" value="Unassembled WGS sequence"/>
</dbReference>
<protein>
    <recommendedName>
        <fullName evidence="6">Transcription factor domain-containing protein</fullName>
    </recommendedName>
</protein>
<feature type="region of interest" description="Disordered" evidence="3">
    <location>
        <begin position="62"/>
        <end position="91"/>
    </location>
</feature>
<gene>
    <name evidence="4" type="ORF">K461DRAFT_163115</name>
</gene>
<dbReference type="EMBL" id="ML996087">
    <property type="protein sequence ID" value="KAF2152171.1"/>
    <property type="molecule type" value="Genomic_DNA"/>
</dbReference>
<evidence type="ECO:0000313" key="5">
    <source>
        <dbReference type="Proteomes" id="UP000799439"/>
    </source>
</evidence>